<dbReference type="GO" id="GO:0031629">
    <property type="term" value="P:synaptic vesicle fusion to presynaptic active zone membrane"/>
    <property type="evidence" value="ECO:0007669"/>
    <property type="project" value="TreeGrafter"/>
</dbReference>
<dbReference type="EMBL" id="JWZT01005527">
    <property type="protein sequence ID" value="KII60641.1"/>
    <property type="molecule type" value="Genomic_DNA"/>
</dbReference>
<comment type="similarity">
    <text evidence="1">Belongs to the SNAP-25 family.</text>
</comment>
<name>A0A0C2MG37_THEKT</name>
<evidence type="ECO:0000313" key="5">
    <source>
        <dbReference type="Proteomes" id="UP000031668"/>
    </source>
</evidence>
<gene>
    <name evidence="4" type="ORF">RF11_03453</name>
</gene>
<dbReference type="Proteomes" id="UP000031668">
    <property type="component" value="Unassembled WGS sequence"/>
</dbReference>
<protein>
    <recommendedName>
        <fullName evidence="3">t-SNARE coiled-coil homology domain-containing protein</fullName>
    </recommendedName>
</protein>
<dbReference type="GO" id="GO:0016082">
    <property type="term" value="P:synaptic vesicle priming"/>
    <property type="evidence" value="ECO:0007669"/>
    <property type="project" value="TreeGrafter"/>
</dbReference>
<feature type="region of interest" description="Disordered" evidence="2">
    <location>
        <begin position="81"/>
        <end position="109"/>
    </location>
</feature>
<dbReference type="Gene3D" id="1.20.5.110">
    <property type="match status" value="2"/>
</dbReference>
<dbReference type="PROSITE" id="PS50192">
    <property type="entry name" value="T_SNARE"/>
    <property type="match status" value="1"/>
</dbReference>
<dbReference type="GO" id="GO:0005886">
    <property type="term" value="C:plasma membrane"/>
    <property type="evidence" value="ECO:0007669"/>
    <property type="project" value="TreeGrafter"/>
</dbReference>
<dbReference type="PANTHER" id="PTHR19305:SF9">
    <property type="entry name" value="SYNAPTOSOMAL-ASSOCIATED PROTEIN 29"/>
    <property type="match status" value="1"/>
</dbReference>
<keyword evidence="5" id="KW-1185">Reference proteome</keyword>
<dbReference type="PANTHER" id="PTHR19305">
    <property type="entry name" value="SYNAPTOSOMAL ASSOCIATED PROTEIN"/>
    <property type="match status" value="1"/>
</dbReference>
<evidence type="ECO:0000259" key="3">
    <source>
        <dbReference type="PROSITE" id="PS50192"/>
    </source>
</evidence>
<dbReference type="GO" id="GO:0031201">
    <property type="term" value="C:SNARE complex"/>
    <property type="evidence" value="ECO:0007669"/>
    <property type="project" value="TreeGrafter"/>
</dbReference>
<dbReference type="InterPro" id="IPR000727">
    <property type="entry name" value="T_SNARE_dom"/>
</dbReference>
<comment type="caution">
    <text evidence="4">The sequence shown here is derived from an EMBL/GenBank/DDBJ whole genome shotgun (WGS) entry which is preliminary data.</text>
</comment>
<dbReference type="GO" id="GO:0098793">
    <property type="term" value="C:presynapse"/>
    <property type="evidence" value="ECO:0007669"/>
    <property type="project" value="GOC"/>
</dbReference>
<dbReference type="SMART" id="SM00397">
    <property type="entry name" value="t_SNARE"/>
    <property type="match status" value="1"/>
</dbReference>
<feature type="domain" description="T-SNARE coiled-coil homology" evidence="3">
    <location>
        <begin position="101"/>
        <end position="163"/>
    </location>
</feature>
<dbReference type="GO" id="GO:0019905">
    <property type="term" value="F:syntaxin binding"/>
    <property type="evidence" value="ECO:0007669"/>
    <property type="project" value="TreeGrafter"/>
</dbReference>
<evidence type="ECO:0000313" key="4">
    <source>
        <dbReference type="EMBL" id="KII60641.1"/>
    </source>
</evidence>
<reference evidence="4 5" key="1">
    <citation type="journal article" date="2014" name="Genome Biol. Evol.">
        <title>The genome of the myxosporean Thelohanellus kitauei shows adaptations to nutrient acquisition within its fish host.</title>
        <authorList>
            <person name="Yang Y."/>
            <person name="Xiong J."/>
            <person name="Zhou Z."/>
            <person name="Huo F."/>
            <person name="Miao W."/>
            <person name="Ran C."/>
            <person name="Liu Y."/>
            <person name="Zhang J."/>
            <person name="Feng J."/>
            <person name="Wang M."/>
            <person name="Wang M."/>
            <person name="Wang L."/>
            <person name="Yao B."/>
        </authorList>
    </citation>
    <scope>NUCLEOTIDE SEQUENCE [LARGE SCALE GENOMIC DNA]</scope>
    <source>
        <strain evidence="4">Wuqing</strain>
    </source>
</reference>
<dbReference type="SUPFAM" id="SSF58038">
    <property type="entry name" value="SNARE fusion complex"/>
    <property type="match status" value="2"/>
</dbReference>
<proteinExistence type="inferred from homology"/>
<dbReference type="AlphaFoldDB" id="A0A0C2MG37"/>
<evidence type="ECO:0000256" key="1">
    <source>
        <dbReference type="ARBA" id="ARBA00009480"/>
    </source>
</evidence>
<accession>A0A0C2MG37</accession>
<evidence type="ECO:0000256" key="2">
    <source>
        <dbReference type="SAM" id="MobiDB-lite"/>
    </source>
</evidence>
<sequence>MTDKTQPLSDRETEILQKSLIQLADTQKMLSETSVELHRQGSLLDKTENKLHHINHMAKESERLSNQITSFWGRITSAFKSSKPYQPHESYRNPPEPVSDETVGDDSGDVLDQLNKKLIHFKNHSLQFNQELTHQDKQLDRISDGLASSQNTIKESDKKLRKLLD</sequence>
<organism evidence="4 5">
    <name type="scientific">Thelohanellus kitauei</name>
    <name type="common">Myxosporean</name>
    <dbReference type="NCBI Taxonomy" id="669202"/>
    <lineage>
        <taxon>Eukaryota</taxon>
        <taxon>Metazoa</taxon>
        <taxon>Cnidaria</taxon>
        <taxon>Myxozoa</taxon>
        <taxon>Myxosporea</taxon>
        <taxon>Bivalvulida</taxon>
        <taxon>Platysporina</taxon>
        <taxon>Myxobolidae</taxon>
        <taxon>Thelohanellus</taxon>
    </lineage>
</organism>
<dbReference type="CDD" id="cd15841">
    <property type="entry name" value="SNARE_Qc"/>
    <property type="match status" value="1"/>
</dbReference>
<dbReference type="OrthoDB" id="18679at2759"/>
<dbReference type="GO" id="GO:0005484">
    <property type="term" value="F:SNAP receptor activity"/>
    <property type="evidence" value="ECO:0007669"/>
    <property type="project" value="TreeGrafter"/>
</dbReference>
<feature type="compositionally biased region" description="Acidic residues" evidence="2">
    <location>
        <begin position="98"/>
        <end position="109"/>
    </location>
</feature>